<evidence type="ECO:0000313" key="2">
    <source>
        <dbReference type="EMBL" id="REK71246.1"/>
    </source>
</evidence>
<protein>
    <submittedName>
        <fullName evidence="2">Uncharacterized protein</fullName>
    </submittedName>
</protein>
<keyword evidence="3" id="KW-1185">Reference proteome</keyword>
<accession>A0A371P711</accession>
<feature type="transmembrane region" description="Helical" evidence="1">
    <location>
        <begin position="50"/>
        <end position="70"/>
    </location>
</feature>
<gene>
    <name evidence="2" type="ORF">DX130_22650</name>
</gene>
<dbReference type="EMBL" id="QUBQ01000006">
    <property type="protein sequence ID" value="REK71246.1"/>
    <property type="molecule type" value="Genomic_DNA"/>
</dbReference>
<sequence>MRTEEFDKNFDHAFEECVRLYHFVPDASSSWEQIQKQYSKKRHNKMKRTSMFKLFPYIAAAFILGALIFGTPTVSNAFQPFLHAVITIKDDVTRVIYGTPTKQLHKDDSIHKILPPPENKNPIATLAPRVHTE</sequence>
<comment type="caution">
    <text evidence="2">The sequence shown here is derived from an EMBL/GenBank/DDBJ whole genome shotgun (WGS) entry which is preliminary data.</text>
</comment>
<keyword evidence="1" id="KW-0472">Membrane</keyword>
<keyword evidence="1" id="KW-1133">Transmembrane helix</keyword>
<keyword evidence="1" id="KW-0812">Transmembrane</keyword>
<organism evidence="2 3">
    <name type="scientific">Paenibacillus paeoniae</name>
    <dbReference type="NCBI Taxonomy" id="2292705"/>
    <lineage>
        <taxon>Bacteria</taxon>
        <taxon>Bacillati</taxon>
        <taxon>Bacillota</taxon>
        <taxon>Bacilli</taxon>
        <taxon>Bacillales</taxon>
        <taxon>Paenibacillaceae</taxon>
        <taxon>Paenibacillus</taxon>
    </lineage>
</organism>
<name>A0A371P711_9BACL</name>
<reference evidence="2 3" key="1">
    <citation type="submission" date="2018-08" db="EMBL/GenBank/DDBJ databases">
        <title>Paenibacillus sp. M4BSY-1, whole genome shotgun sequence.</title>
        <authorList>
            <person name="Tuo L."/>
        </authorList>
    </citation>
    <scope>NUCLEOTIDE SEQUENCE [LARGE SCALE GENOMIC DNA]</scope>
    <source>
        <strain evidence="2 3">M4BSY-1</strain>
    </source>
</reference>
<dbReference type="RefSeq" id="WP_116049268.1">
    <property type="nucleotide sequence ID" value="NZ_QUBQ01000006.1"/>
</dbReference>
<dbReference type="Proteomes" id="UP000261905">
    <property type="component" value="Unassembled WGS sequence"/>
</dbReference>
<dbReference type="AlphaFoldDB" id="A0A371P711"/>
<evidence type="ECO:0000313" key="3">
    <source>
        <dbReference type="Proteomes" id="UP000261905"/>
    </source>
</evidence>
<dbReference type="OrthoDB" id="9879456at2"/>
<proteinExistence type="predicted"/>
<evidence type="ECO:0000256" key="1">
    <source>
        <dbReference type="SAM" id="Phobius"/>
    </source>
</evidence>